<dbReference type="AlphaFoldDB" id="A0A844G3U7"/>
<comment type="caution">
    <text evidence="4">The sequence shown here is derived from an EMBL/GenBank/DDBJ whole genome shotgun (WGS) entry which is preliminary data.</text>
</comment>
<feature type="domain" description="Prokaryotic-type class I peptide chain release factors" evidence="3">
    <location>
        <begin position="9"/>
        <end position="132"/>
    </location>
</feature>
<dbReference type="NCBIfam" id="NF006718">
    <property type="entry name" value="PRK09256.1"/>
    <property type="match status" value="1"/>
</dbReference>
<protein>
    <submittedName>
        <fullName evidence="4">Aminoacyl-tRNA hydrolase</fullName>
        <ecNumber evidence="4">3.1.1.29</ecNumber>
    </submittedName>
</protein>
<feature type="compositionally biased region" description="Basic and acidic residues" evidence="2">
    <location>
        <begin position="117"/>
        <end position="139"/>
    </location>
</feature>
<dbReference type="SUPFAM" id="SSF75620">
    <property type="entry name" value="Release factor"/>
    <property type="match status" value="1"/>
</dbReference>
<organism evidence="4 5">
    <name type="scientific">Victivallis lenta</name>
    <dbReference type="NCBI Taxonomy" id="2606640"/>
    <lineage>
        <taxon>Bacteria</taxon>
        <taxon>Pseudomonadati</taxon>
        <taxon>Lentisphaerota</taxon>
        <taxon>Lentisphaeria</taxon>
        <taxon>Victivallales</taxon>
        <taxon>Victivallaceae</taxon>
        <taxon>Victivallis</taxon>
    </lineage>
</organism>
<dbReference type="GO" id="GO:0072344">
    <property type="term" value="P:rescue of stalled ribosome"/>
    <property type="evidence" value="ECO:0007669"/>
    <property type="project" value="TreeGrafter"/>
</dbReference>
<keyword evidence="5" id="KW-1185">Reference proteome</keyword>
<dbReference type="InterPro" id="IPR000352">
    <property type="entry name" value="Pep_chain_release_fac_I"/>
</dbReference>
<proteinExistence type="inferred from homology"/>
<dbReference type="Proteomes" id="UP000435649">
    <property type="component" value="Unassembled WGS sequence"/>
</dbReference>
<evidence type="ECO:0000256" key="2">
    <source>
        <dbReference type="SAM" id="MobiDB-lite"/>
    </source>
</evidence>
<evidence type="ECO:0000256" key="1">
    <source>
        <dbReference type="ARBA" id="ARBA00010835"/>
    </source>
</evidence>
<dbReference type="EMBL" id="VUNS01000009">
    <property type="protein sequence ID" value="MST97301.1"/>
    <property type="molecule type" value="Genomic_DNA"/>
</dbReference>
<dbReference type="PANTHER" id="PTHR47814">
    <property type="entry name" value="PEPTIDYL-TRNA HYDROLASE ARFB"/>
    <property type="match status" value="1"/>
</dbReference>
<keyword evidence="4" id="KW-0378">Hydrolase</keyword>
<name>A0A844G3U7_9BACT</name>
<reference evidence="4 5" key="1">
    <citation type="submission" date="2019-08" db="EMBL/GenBank/DDBJ databases">
        <title>In-depth cultivation of the pig gut microbiome towards novel bacterial diversity and tailored functional studies.</title>
        <authorList>
            <person name="Wylensek D."/>
            <person name="Hitch T.C.A."/>
            <person name="Clavel T."/>
        </authorList>
    </citation>
    <scope>NUCLEOTIDE SEQUENCE [LARGE SCALE GENOMIC DNA]</scope>
    <source>
        <strain evidence="4 5">BBE-744-WT-12</strain>
    </source>
</reference>
<feature type="region of interest" description="Disordered" evidence="2">
    <location>
        <begin position="102"/>
        <end position="139"/>
    </location>
</feature>
<sequence length="139" mass="15642">MLLAGKIFVLESELNWQFAQSGGPGGQNVNKVCTAVRLSWNLRGSPSVPEQFRDRLLARLGPRLNEAGELVVTAREERTQHANRRIALAKLDALLAEAMTVRKMRRPTKPTAASVRRRLESKSRRSELKNSRRGPLDEE</sequence>
<gene>
    <name evidence="4" type="ORF">FYJ85_09635</name>
</gene>
<dbReference type="GO" id="GO:0043022">
    <property type="term" value="F:ribosome binding"/>
    <property type="evidence" value="ECO:0007669"/>
    <property type="project" value="TreeGrafter"/>
</dbReference>
<dbReference type="EC" id="3.1.1.29" evidence="4"/>
<evidence type="ECO:0000313" key="4">
    <source>
        <dbReference type="EMBL" id="MST97301.1"/>
    </source>
</evidence>
<dbReference type="Gene3D" id="3.30.160.20">
    <property type="match status" value="1"/>
</dbReference>
<evidence type="ECO:0000313" key="5">
    <source>
        <dbReference type="Proteomes" id="UP000435649"/>
    </source>
</evidence>
<comment type="similarity">
    <text evidence="1">Belongs to the prokaryotic/mitochondrial release factor family.</text>
</comment>
<dbReference type="Pfam" id="PF00472">
    <property type="entry name" value="RF-1"/>
    <property type="match status" value="1"/>
</dbReference>
<dbReference type="GO" id="GO:0004045">
    <property type="term" value="F:peptidyl-tRNA hydrolase activity"/>
    <property type="evidence" value="ECO:0007669"/>
    <property type="project" value="UniProtKB-EC"/>
</dbReference>
<accession>A0A844G3U7</accession>
<dbReference type="GO" id="GO:0003747">
    <property type="term" value="F:translation release factor activity"/>
    <property type="evidence" value="ECO:0007669"/>
    <property type="project" value="InterPro"/>
</dbReference>
<evidence type="ECO:0000259" key="3">
    <source>
        <dbReference type="Pfam" id="PF00472"/>
    </source>
</evidence>
<dbReference type="PANTHER" id="PTHR47814:SF1">
    <property type="entry name" value="PEPTIDYL-TRNA HYDROLASE ARFB"/>
    <property type="match status" value="1"/>
</dbReference>
<dbReference type="InterPro" id="IPR045853">
    <property type="entry name" value="Pep_chain_release_fac_I_sf"/>
</dbReference>